<dbReference type="SUPFAM" id="SSF53067">
    <property type="entry name" value="Actin-like ATPase domain"/>
    <property type="match status" value="2"/>
</dbReference>
<evidence type="ECO:0000256" key="1">
    <source>
        <dbReference type="ARBA" id="ARBA00012156"/>
    </source>
</evidence>
<dbReference type="GO" id="GO:0046872">
    <property type="term" value="F:metal ion binding"/>
    <property type="evidence" value="ECO:0007669"/>
    <property type="project" value="UniProtKB-KW"/>
</dbReference>
<evidence type="ECO:0000256" key="6">
    <source>
        <dbReference type="ARBA" id="ARBA00048117"/>
    </source>
</evidence>
<sequence length="315" mass="35501">MDNYYIGFDTSAYTTSIAVINDKREIIADLRKNLKVKKGNRGLRQQEAVFQHTLNIPELIDELTRIIDLNKVKAVAASVKPRNLEGSYMPVFRVGQGQAYILSKVLKVAYKEFSHQEGHIASGILKSKINSIDRFLALHISGGTTELLLVENEERNLKIEIIGGTKDISAGQLIDRIGVDLNYPFPSGKYLDEISKNGKLIDAKLPISVYDTWINFSGPETYFKKLIKSQKYSSENLAKSLFYVVGYSLKKILKNALVKYDIKNVLIIGGVASNSYIRYMLKNKVEKNKIGHIYFPDSRYCTDNAVGIAYLSMIK</sequence>
<evidence type="ECO:0000256" key="4">
    <source>
        <dbReference type="ARBA" id="ARBA00022723"/>
    </source>
</evidence>
<evidence type="ECO:0000256" key="3">
    <source>
        <dbReference type="ARBA" id="ARBA00022694"/>
    </source>
</evidence>
<dbReference type="RefSeq" id="WP_120166600.1">
    <property type="nucleotide sequence ID" value="NZ_MCIB01000001.1"/>
</dbReference>
<reference evidence="8 9" key="1">
    <citation type="submission" date="2016-08" db="EMBL/GenBank/DDBJ databases">
        <title>Novel Firmicutes and Novel Genomes.</title>
        <authorList>
            <person name="Poppleton D.I."/>
            <person name="Gribaldo S."/>
        </authorList>
    </citation>
    <scope>NUCLEOTIDE SEQUENCE [LARGE SCALE GENOMIC DNA]</scope>
    <source>
        <strain evidence="8 9">CTT3</strain>
    </source>
</reference>
<dbReference type="OrthoDB" id="1675500at2"/>
<evidence type="ECO:0000256" key="2">
    <source>
        <dbReference type="ARBA" id="ARBA00022679"/>
    </source>
</evidence>
<protein>
    <recommendedName>
        <fullName evidence="1">N(6)-L-threonylcarbamoyladenine synthase</fullName>
        <ecNumber evidence="1">2.3.1.234</ecNumber>
    </recommendedName>
</protein>
<dbReference type="EMBL" id="MCIB01000001">
    <property type="protein sequence ID" value="RKD34567.1"/>
    <property type="molecule type" value="Genomic_DNA"/>
</dbReference>
<dbReference type="InterPro" id="IPR043129">
    <property type="entry name" value="ATPase_NBD"/>
</dbReference>
<dbReference type="Proteomes" id="UP000284177">
    <property type="component" value="Unassembled WGS sequence"/>
</dbReference>
<evidence type="ECO:0000313" key="8">
    <source>
        <dbReference type="EMBL" id="RKD34567.1"/>
    </source>
</evidence>
<organism evidence="8 9">
    <name type="scientific">Thermohalobacter berrensis</name>
    <dbReference type="NCBI Taxonomy" id="99594"/>
    <lineage>
        <taxon>Bacteria</taxon>
        <taxon>Bacillati</taxon>
        <taxon>Bacillota</taxon>
        <taxon>Tissierellia</taxon>
        <taxon>Tissierellales</taxon>
        <taxon>Thermohalobacteraceae</taxon>
        <taxon>Thermohalobacter</taxon>
    </lineage>
</organism>
<name>A0A419TAU0_9FIRM</name>
<comment type="caution">
    <text evidence="8">The sequence shown here is derived from an EMBL/GenBank/DDBJ whole genome shotgun (WGS) entry which is preliminary data.</text>
</comment>
<dbReference type="PRINTS" id="PR00789">
    <property type="entry name" value="OSIALOPTASE"/>
</dbReference>
<gene>
    <name evidence="8" type="ORF">BET03_01705</name>
</gene>
<dbReference type="InterPro" id="IPR017861">
    <property type="entry name" value="KAE1/TsaD"/>
</dbReference>
<evidence type="ECO:0000256" key="5">
    <source>
        <dbReference type="ARBA" id="ARBA00023315"/>
    </source>
</evidence>
<dbReference type="GO" id="GO:0061711">
    <property type="term" value="F:tRNA N(6)-L-threonylcarbamoyladenine synthase activity"/>
    <property type="evidence" value="ECO:0007669"/>
    <property type="project" value="UniProtKB-EC"/>
</dbReference>
<dbReference type="EC" id="2.3.1.234" evidence="1"/>
<dbReference type="PANTHER" id="PTHR11735">
    <property type="entry name" value="TRNA N6-ADENOSINE THREONYLCARBAMOYLTRANSFERASE"/>
    <property type="match status" value="1"/>
</dbReference>
<dbReference type="InterPro" id="IPR000905">
    <property type="entry name" value="Gcp-like_dom"/>
</dbReference>
<keyword evidence="3" id="KW-0819">tRNA processing</keyword>
<dbReference type="PANTHER" id="PTHR11735:SF11">
    <property type="entry name" value="TRNA THREONYLCARBAMOYLADENOSINE BIOSYNTHESIS PROTEIN TSAB"/>
    <property type="match status" value="1"/>
</dbReference>
<evidence type="ECO:0000313" key="9">
    <source>
        <dbReference type="Proteomes" id="UP000284177"/>
    </source>
</evidence>
<keyword evidence="2" id="KW-0808">Transferase</keyword>
<proteinExistence type="predicted"/>
<dbReference type="GO" id="GO:0008033">
    <property type="term" value="P:tRNA processing"/>
    <property type="evidence" value="ECO:0007669"/>
    <property type="project" value="UniProtKB-KW"/>
</dbReference>
<keyword evidence="4" id="KW-0479">Metal-binding</keyword>
<keyword evidence="9" id="KW-1185">Reference proteome</keyword>
<comment type="catalytic activity">
    <reaction evidence="6">
        <text>L-threonylcarbamoyladenylate + adenosine(37) in tRNA = N(6)-L-threonylcarbamoyladenosine(37) in tRNA + AMP + H(+)</text>
        <dbReference type="Rhea" id="RHEA:37059"/>
        <dbReference type="Rhea" id="RHEA-COMP:10162"/>
        <dbReference type="Rhea" id="RHEA-COMP:10163"/>
        <dbReference type="ChEBI" id="CHEBI:15378"/>
        <dbReference type="ChEBI" id="CHEBI:73682"/>
        <dbReference type="ChEBI" id="CHEBI:74411"/>
        <dbReference type="ChEBI" id="CHEBI:74418"/>
        <dbReference type="ChEBI" id="CHEBI:456215"/>
        <dbReference type="EC" id="2.3.1.234"/>
    </reaction>
</comment>
<keyword evidence="5" id="KW-0012">Acyltransferase</keyword>
<accession>A0A419TAU0</accession>
<dbReference type="Pfam" id="PF00814">
    <property type="entry name" value="TsaD"/>
    <property type="match status" value="1"/>
</dbReference>
<dbReference type="AlphaFoldDB" id="A0A419TAU0"/>
<evidence type="ECO:0000259" key="7">
    <source>
        <dbReference type="Pfam" id="PF00814"/>
    </source>
</evidence>
<feature type="domain" description="Gcp-like" evidence="7">
    <location>
        <begin position="41"/>
        <end position="310"/>
    </location>
</feature>
<dbReference type="GO" id="GO:0005829">
    <property type="term" value="C:cytosol"/>
    <property type="evidence" value="ECO:0007669"/>
    <property type="project" value="TreeGrafter"/>
</dbReference>
<dbReference type="Gene3D" id="3.30.420.40">
    <property type="match status" value="2"/>
</dbReference>